<feature type="domain" description="SRCR" evidence="11">
    <location>
        <begin position="192"/>
        <end position="296"/>
    </location>
</feature>
<feature type="disulfide bond" evidence="10">
    <location>
        <begin position="711"/>
        <end position="721"/>
    </location>
</feature>
<organism evidence="12 13">
    <name type="scientific">Stichopus japonicus</name>
    <name type="common">Sea cucumber</name>
    <dbReference type="NCBI Taxonomy" id="307972"/>
    <lineage>
        <taxon>Eukaryota</taxon>
        <taxon>Metazoa</taxon>
        <taxon>Echinodermata</taxon>
        <taxon>Eleutherozoa</taxon>
        <taxon>Echinozoa</taxon>
        <taxon>Holothuroidea</taxon>
        <taxon>Aspidochirotacea</taxon>
        <taxon>Aspidochirotida</taxon>
        <taxon>Stichopodidae</taxon>
        <taxon>Apostichopus</taxon>
    </lineage>
</organism>
<feature type="domain" description="SRCR" evidence="11">
    <location>
        <begin position="2069"/>
        <end position="2157"/>
    </location>
</feature>
<dbReference type="PROSITE" id="PS50287">
    <property type="entry name" value="SRCR_2"/>
    <property type="match status" value="20"/>
</dbReference>
<protein>
    <submittedName>
        <fullName evidence="12">Putative scavenger receptor cysteine-rich protein type 12 isoform X1</fullName>
    </submittedName>
</protein>
<evidence type="ECO:0000256" key="1">
    <source>
        <dbReference type="ARBA" id="ARBA00004167"/>
    </source>
</evidence>
<evidence type="ECO:0000256" key="6">
    <source>
        <dbReference type="ARBA" id="ARBA00023136"/>
    </source>
</evidence>
<dbReference type="PANTHER" id="PTHR48071">
    <property type="entry name" value="SRCR DOMAIN-CONTAINING PROTEIN"/>
    <property type="match status" value="1"/>
</dbReference>
<feature type="disulfide bond" evidence="10">
    <location>
        <begin position="827"/>
        <end position="837"/>
    </location>
</feature>
<feature type="disulfide bond" evidence="10">
    <location>
        <begin position="1225"/>
        <end position="1289"/>
    </location>
</feature>
<keyword evidence="6" id="KW-0472">Membrane</keyword>
<feature type="disulfide bond" evidence="10">
    <location>
        <begin position="895"/>
        <end position="959"/>
    </location>
</feature>
<feature type="disulfide bond" evidence="10">
    <location>
        <begin position="1127"/>
        <end position="1188"/>
    </location>
</feature>
<keyword evidence="8 12" id="KW-0675">Receptor</keyword>
<feature type="domain" description="SRCR" evidence="11">
    <location>
        <begin position="1307"/>
        <end position="1407"/>
    </location>
</feature>
<feature type="domain" description="SRCR" evidence="11">
    <location>
        <begin position="530"/>
        <end position="632"/>
    </location>
</feature>
<feature type="domain" description="SRCR" evidence="11">
    <location>
        <begin position="1415"/>
        <end position="1513"/>
    </location>
</feature>
<keyword evidence="5" id="KW-1133">Transmembrane helix</keyword>
<feature type="disulfide bond" evidence="10">
    <location>
        <begin position="1345"/>
        <end position="1406"/>
    </location>
</feature>
<keyword evidence="7 10" id="KW-1015">Disulfide bond</keyword>
<feature type="disulfide bond" evidence="10">
    <location>
        <begin position="1237"/>
        <end position="1298"/>
    </location>
</feature>
<feature type="disulfide bond" evidence="10">
    <location>
        <begin position="333"/>
        <end position="397"/>
    </location>
</feature>
<feature type="disulfide bond" evidence="10">
    <location>
        <begin position="1158"/>
        <end position="1168"/>
    </location>
</feature>
<comment type="caution">
    <text evidence="12">The sequence shown here is derived from an EMBL/GenBank/DDBJ whole genome shotgun (WGS) entry which is preliminary data.</text>
</comment>
<keyword evidence="4" id="KW-0677">Repeat</keyword>
<feature type="domain" description="SRCR" evidence="11">
    <location>
        <begin position="1520"/>
        <end position="1621"/>
    </location>
</feature>
<dbReference type="InterPro" id="IPR001190">
    <property type="entry name" value="SRCR"/>
</dbReference>
<dbReference type="EMBL" id="MRZV01000176">
    <property type="protein sequence ID" value="PIK56424.1"/>
    <property type="molecule type" value="Genomic_DNA"/>
</dbReference>
<dbReference type="PRINTS" id="PR00258">
    <property type="entry name" value="SPERACTRCPTR"/>
</dbReference>
<feature type="disulfide bond" evidence="10">
    <location>
        <begin position="1808"/>
        <end position="1818"/>
    </location>
</feature>
<feature type="domain" description="SRCR" evidence="11">
    <location>
        <begin position="1737"/>
        <end position="1839"/>
    </location>
</feature>
<evidence type="ECO:0000256" key="7">
    <source>
        <dbReference type="ARBA" id="ARBA00023157"/>
    </source>
</evidence>
<feature type="domain" description="SRCR" evidence="11">
    <location>
        <begin position="866"/>
        <end position="970"/>
    </location>
</feature>
<dbReference type="Pfam" id="PF00530">
    <property type="entry name" value="SRCR"/>
    <property type="match status" value="20"/>
</dbReference>
<feature type="disulfide bond" evidence="10">
    <location>
        <begin position="939"/>
        <end position="949"/>
    </location>
</feature>
<feature type="domain" description="SRCR" evidence="11">
    <location>
        <begin position="640"/>
        <end position="742"/>
    </location>
</feature>
<keyword evidence="9" id="KW-0325">Glycoprotein</keyword>
<feature type="domain" description="SRCR" evidence="11">
    <location>
        <begin position="1628"/>
        <end position="1730"/>
    </location>
</feature>
<dbReference type="FunFam" id="3.10.250.10:FF:000007">
    <property type="entry name" value="Soluble scavenger receptor cysteine-rich domain-containing protein SSC5D"/>
    <property type="match status" value="2"/>
</dbReference>
<feature type="disulfide bond" evidence="10">
    <location>
        <begin position="908"/>
        <end position="969"/>
    </location>
</feature>
<feature type="domain" description="SRCR" evidence="11">
    <location>
        <begin position="1"/>
        <end position="71"/>
    </location>
</feature>
<dbReference type="OrthoDB" id="411811at2759"/>
<feature type="disulfide bond" evidence="10">
    <location>
        <begin position="234"/>
        <end position="295"/>
    </location>
</feature>
<comment type="subcellular location">
    <subcellularLocation>
        <location evidence="1">Membrane</location>
        <topology evidence="1">Single-pass membrane protein</topology>
    </subcellularLocation>
</comment>
<evidence type="ECO:0000256" key="9">
    <source>
        <dbReference type="ARBA" id="ARBA00023180"/>
    </source>
</evidence>
<evidence type="ECO:0000256" key="10">
    <source>
        <dbReference type="PROSITE-ProRule" id="PRU00196"/>
    </source>
</evidence>
<keyword evidence="2" id="KW-0812">Transmembrane</keyword>
<proteinExistence type="predicted"/>
<keyword evidence="3" id="KW-0732">Signal</keyword>
<feature type="disulfide bond" evidence="10">
    <location>
        <begin position="40"/>
        <end position="50"/>
    </location>
</feature>
<feature type="disulfide bond" evidence="10">
    <location>
        <begin position="1268"/>
        <end position="1278"/>
    </location>
</feature>
<feature type="domain" description="SRCR" evidence="11">
    <location>
        <begin position="1089"/>
        <end position="1189"/>
    </location>
</feature>
<feature type="domain" description="SRCR" evidence="11">
    <location>
        <begin position="304"/>
        <end position="408"/>
    </location>
</feature>
<feature type="disulfide bond" evidence="10">
    <location>
        <begin position="346"/>
        <end position="407"/>
    </location>
</feature>
<evidence type="ECO:0000256" key="3">
    <source>
        <dbReference type="ARBA" id="ARBA00022729"/>
    </source>
</evidence>
<feature type="domain" description="SRCR" evidence="11">
    <location>
        <begin position="1856"/>
        <end position="1959"/>
    </location>
</feature>
<evidence type="ECO:0000256" key="8">
    <source>
        <dbReference type="ARBA" id="ARBA00023170"/>
    </source>
</evidence>
<dbReference type="PANTHER" id="PTHR48071:SF18">
    <property type="entry name" value="DELETED IN MALIGNANT BRAIN TUMORS 1 PROTEIN-RELATED"/>
    <property type="match status" value="1"/>
</dbReference>
<dbReference type="Proteomes" id="UP000230750">
    <property type="component" value="Unassembled WGS sequence"/>
</dbReference>
<feature type="disulfide bond" evidence="10">
    <location>
        <begin position="1698"/>
        <end position="1708"/>
    </location>
</feature>
<evidence type="ECO:0000256" key="5">
    <source>
        <dbReference type="ARBA" id="ARBA00022989"/>
    </source>
</evidence>
<feature type="disulfide bond" evidence="10">
    <location>
        <begin position="1005"/>
        <end position="1069"/>
    </location>
</feature>
<evidence type="ECO:0000313" key="13">
    <source>
        <dbReference type="Proteomes" id="UP000230750"/>
    </source>
</evidence>
<evidence type="ECO:0000259" key="11">
    <source>
        <dbReference type="PROSITE" id="PS50287"/>
    </source>
</evidence>
<feature type="disulfide bond" evidence="10">
    <location>
        <begin position="1929"/>
        <end position="1939"/>
    </location>
</feature>
<feature type="disulfide bond" evidence="10">
    <location>
        <begin position="153"/>
        <end position="163"/>
    </location>
</feature>
<evidence type="ECO:0000256" key="4">
    <source>
        <dbReference type="ARBA" id="ARBA00022737"/>
    </source>
</evidence>
<comment type="caution">
    <text evidence="10">Lacks conserved residue(s) required for the propagation of feature annotation.</text>
</comment>
<feature type="disulfide bond" evidence="10">
    <location>
        <begin position="221"/>
        <end position="285"/>
    </location>
</feature>
<feature type="domain" description="SRCR" evidence="11">
    <location>
        <begin position="1967"/>
        <end position="2068"/>
    </location>
</feature>
<feature type="disulfide bond" evidence="10">
    <location>
        <begin position="2126"/>
        <end position="2136"/>
    </location>
</feature>
<feature type="disulfide bond" evidence="10">
    <location>
        <begin position="377"/>
        <end position="387"/>
    </location>
</feature>
<sequence>MDAQVVCTQLGYPSARASELSGIRYTDNWNLDIMLDEVACTGREKKISDCPNRGIGVNNCFHVEDASVVCNTELTDPVFEFIPTGLPWVGRLQVSWNDVGIDQVAGICVTDMNTVDASVACKQLGFMDGAYAYSEIFESLPTDMLTVFSDITCDGTETTLLDCVYSSVIKPTCDSGAVAGLVCVPEIVNPTIRLAGDATEKEGLIEVVWTVHAFEQSGGICSTTFTLTEAKVACKQLGFFDALEVRSVTNPLLSTPYLLYEGITCTGEETNLNECTYTSLYNKNCPTFDYASIVCVDDVVAPTIRLVDGADSKEGRLEVAWTVNGIEQTAGICSADITLVEAKIACKQLGFIDAIDVQGVAITTTTTPYILFEGIDCTGTEADITQCPITSLYNRNCPTGLYASIVCIAEPVTTFQNGDVRLSGPDAPVGGKVEVYFDGEWGTVCDDSWDIMDAQVVCTQLGFPSATAAILGNTDYTSNWNLNIMLDEVQCTGLETRLSDCRNDGVKNHNCFHIEDASVVCSEDITNPVVSLVASEAEWSGPVMVTWNDVGIEQTAGICSTDFDLADGRVICHQLGYVGVASMYDVPMTTAMTTLFTGLQCSGTETDLFACPRTTLINKNCEAQTIAAVQCIPDVGVATVRLTGNYFPWAGRVDLLTESNGVSTTAAICNTDFDLDNAAVICGQLGFIGVQKIFATEGTTSGLTFFKGLDCNGTETDINTCPYSAFYNDNCPTGLVANVICIKEAPKLGDVRLVGSDSTAEGRVEVFHDGQWGTVCDDSYDIYDAQVICHQLGFPSAQKAITGDIFGRSPYGQADSQQNIWLDDLRCFGNETKITECPSSGLGTNNCFHNEDVAVICNTGLTSSTVRLVGGSSPWEGRVEVLWTHQGVEMYGTICDDKWTIEEARVICRQLGFFDATAAYGQAFFGEGAGMILLDDVACTGTETDIVQCAHGYWMNTDCVNAEDAGVVCMPAEPIYTAGKIKLTGGANEMEGQVEIFYEEWGVICDDGWDIYDAQVVCHELGFPSARKATVGSFFGTTTMEYWLSGVSCDGSETNLDTCINRGVGVHDCPAGVEAAGVVCNTDDYRVKVKLTDGPTPHEGMLTIKYGKTFGPVCDDSFDLKAADVVCRELGFFKAEKVLFNTPFVIPTSPFVLDDVICTGAEQRLTECAHEEWMVHDCLPEEAVGVKCIPVDEGHDMWDVRFVNGTVPSEGNVEVYMNRMWTSLCAPLTLNEAQVMCKQLGFPSAQGITEPNQFVSVREDNIKVSITCVGDETTLTACNKTIIDFTTQCDIEPVGIICNTGPQEVAIALVNGGIPSAGRLEVFYNGEYGTVCDDYFTMENAQVACRQLGFAGAKMLAPEAHFGEGTGPIVMDNVRCIGTETNLAQCSHKEWTVHDCNHREDVGIMCYRDFESINIELTGDFVRENEGIAVVTVNDTPGYICGDSFDMKDADVICKTMGYGSATMALNKTLGSVSTTLSNLTCTGKETSLLDCDHSTWFNKTCISNTVAFVSCKLPEDGDIRLMDGATSLQGRLELYYNGKWGLVCDDEFDMDDAMVACLELGFGAPVEYKNWPFGSVPFNVPIWVDSLDCTRDNVKISECQRSIYGDHDCTSVENVGIVCGEVPPITTQLLDGPFNSLGTIIITTDVGARFQICSPQFTLANGMVLCSQMGYRGAAQVFQGNYFGTAAGRTIAMDFNCVGNEKTIAACPGFEVIPGRTCPVKEATSLVCLENEPLPIRLTGGPSPSEGRVEIKYGSKYGTVCDDSFTLESATVVCKSLGFRRALSFRSAGYVFRFDDSMPIWLDNVVCKGTEPTLENCLHNGFSTVNCDHEEDIIVTCTDEEPEVPDTGTIPEGTLRLVNTTTMSDGMFVAGRLEAHFGSWGTICGTAFDLTDATTACKQLGFLKAVTVYREAAFGAGTGEIWISYIVCPVGATSFETCTYTLGQNGCTHEEDVAIACVMEEYEMPIRLVGGEWFEGEGRVEIEVDGVWGTVCSDGWDLNDANTVCQTLGYPGAAGRVVDGNFGQGTGPIHISNVDCAIGEERLAMCPHNGIGVTNCDHTKDAGVVCRAGRVTLEVSGMDRSICFENFGVHEADVICRDLGFARHGLITPKAARNGVPIKGTKVKCSGWEATIGDCRMEFLNTINCQDELVVMVTCLPWENGDIRLADGHMNIEGRLEYFNGEWVPFATTSGTFRTQMWHVVS</sequence>
<feature type="disulfide bond" evidence="10">
    <location>
        <begin position="1590"/>
        <end position="1600"/>
    </location>
</feature>
<feature type="disulfide bond" evidence="10">
    <location>
        <begin position="1482"/>
        <end position="1492"/>
    </location>
</feature>
<gene>
    <name evidence="12" type="ORF">BSL78_06668</name>
</gene>
<feature type="domain" description="SRCR" evidence="11">
    <location>
        <begin position="1200"/>
        <end position="1299"/>
    </location>
</feature>
<reference evidence="12 13" key="1">
    <citation type="journal article" date="2017" name="PLoS Biol.">
        <title>The sea cucumber genome provides insights into morphological evolution and visceral regeneration.</title>
        <authorList>
            <person name="Zhang X."/>
            <person name="Sun L."/>
            <person name="Yuan J."/>
            <person name="Sun Y."/>
            <person name="Gao Y."/>
            <person name="Zhang L."/>
            <person name="Li S."/>
            <person name="Dai H."/>
            <person name="Hamel J.F."/>
            <person name="Liu C."/>
            <person name="Yu Y."/>
            <person name="Liu S."/>
            <person name="Lin W."/>
            <person name="Guo K."/>
            <person name="Jin S."/>
            <person name="Xu P."/>
            <person name="Storey K.B."/>
            <person name="Huan P."/>
            <person name="Zhang T."/>
            <person name="Zhou Y."/>
            <person name="Zhang J."/>
            <person name="Lin C."/>
            <person name="Li X."/>
            <person name="Xing L."/>
            <person name="Huo D."/>
            <person name="Sun M."/>
            <person name="Wang L."/>
            <person name="Mercier A."/>
            <person name="Li F."/>
            <person name="Yang H."/>
            <person name="Xiang J."/>
        </authorList>
    </citation>
    <scope>NUCLEOTIDE SEQUENCE [LARGE SCALE GENOMIC DNA]</scope>
    <source>
        <strain evidence="12">Shaxun</strain>
        <tissue evidence="12">Muscle</tissue>
    </source>
</reference>
<feature type="disulfide bond" evidence="10">
    <location>
        <begin position="1049"/>
        <end position="1059"/>
    </location>
</feature>
<feature type="disulfide bond" evidence="10">
    <location>
        <begin position="1993"/>
        <end position="2057"/>
    </location>
</feature>
<dbReference type="Gene3D" id="3.10.250.10">
    <property type="entry name" value="SRCR-like domain"/>
    <property type="match status" value="20"/>
</dbReference>
<accession>A0A2G8L845</accession>
<feature type="disulfide bond" evidence="10">
    <location>
        <begin position="1376"/>
        <end position="1386"/>
    </location>
</feature>
<feature type="domain" description="SRCR" evidence="11">
    <location>
        <begin position="981"/>
        <end position="1081"/>
    </location>
</feature>
<feature type="domain" description="SRCR" evidence="11">
    <location>
        <begin position="751"/>
        <end position="858"/>
    </location>
</feature>
<dbReference type="FunFam" id="3.10.250.10:FF:000006">
    <property type="entry name" value="neurotrypsin isoform X2"/>
    <property type="match status" value="3"/>
</dbReference>
<feature type="domain" description="SRCR" evidence="11">
    <location>
        <begin position="420"/>
        <end position="522"/>
    </location>
</feature>
<dbReference type="SUPFAM" id="SSF56487">
    <property type="entry name" value="SRCR-like"/>
    <property type="match status" value="20"/>
</dbReference>
<dbReference type="FunFam" id="3.10.250.10:FF:000016">
    <property type="entry name" value="Scavenger receptor cysteine-rich protein type 12"/>
    <property type="match status" value="4"/>
</dbReference>
<feature type="disulfide bond" evidence="10">
    <location>
        <begin position="265"/>
        <end position="275"/>
    </location>
</feature>
<evidence type="ECO:0000313" key="12">
    <source>
        <dbReference type="EMBL" id="PIK56424.1"/>
    </source>
</evidence>
<dbReference type="InterPro" id="IPR036772">
    <property type="entry name" value="SRCR-like_dom_sf"/>
</dbReference>
<evidence type="ECO:0000256" key="2">
    <source>
        <dbReference type="ARBA" id="ARBA00022692"/>
    </source>
</evidence>
<dbReference type="STRING" id="307972.A0A2G8L845"/>
<feature type="disulfide bond" evidence="10">
    <location>
        <begin position="2006"/>
        <end position="2067"/>
    </location>
</feature>
<dbReference type="PROSITE" id="PS00420">
    <property type="entry name" value="SRCR_1"/>
    <property type="match status" value="1"/>
</dbReference>
<feature type="disulfide bond" evidence="10">
    <location>
        <begin position="1114"/>
        <end position="1178"/>
    </location>
</feature>
<dbReference type="SMART" id="SM00202">
    <property type="entry name" value="SR"/>
    <property type="match status" value="20"/>
</dbReference>
<dbReference type="GO" id="GO:0016020">
    <property type="term" value="C:membrane"/>
    <property type="evidence" value="ECO:0007669"/>
    <property type="project" value="UniProtKB-SubCell"/>
</dbReference>
<feature type="domain" description="SRCR" evidence="11">
    <location>
        <begin position="90"/>
        <end position="184"/>
    </location>
</feature>
<feature type="disulfide bond" evidence="10">
    <location>
        <begin position="1332"/>
        <end position="1396"/>
    </location>
</feature>
<dbReference type="FunFam" id="3.10.250.10:FF:000001">
    <property type="entry name" value="Lysyl oxidase 4 isoform X1"/>
    <property type="match status" value="4"/>
</dbReference>
<feature type="disulfide bond" evidence="10">
    <location>
        <begin position="601"/>
        <end position="611"/>
    </location>
</feature>
<feature type="disulfide bond" evidence="10">
    <location>
        <begin position="491"/>
        <end position="501"/>
    </location>
</feature>
<keyword evidence="13" id="KW-1185">Reference proteome</keyword>
<name>A0A2G8L845_STIJA</name>
<feature type="disulfide bond" evidence="10">
    <location>
        <begin position="2037"/>
        <end position="2047"/>
    </location>
</feature>